<dbReference type="GO" id="GO:0008033">
    <property type="term" value="P:tRNA processing"/>
    <property type="evidence" value="ECO:0007669"/>
    <property type="project" value="UniProtKB-KW"/>
</dbReference>
<protein>
    <recommendedName>
        <fullName evidence="1">tRNA(Ile)-lysidine synthetase</fullName>
        <ecNumber evidence="1">6.3.4.19</ecNumber>
    </recommendedName>
</protein>
<feature type="domain" description="tRNA(Ile)-lysidine/2-thiocytidine synthase N-terminal" evidence="7">
    <location>
        <begin position="15"/>
        <end position="178"/>
    </location>
</feature>
<proteinExistence type="inferred from homology"/>
<evidence type="ECO:0000313" key="8">
    <source>
        <dbReference type="EMBL" id="QCG76301.1"/>
    </source>
</evidence>
<accession>A0A4Y5JWD4</accession>
<dbReference type="PANTHER" id="PTHR43033:SF1">
    <property type="entry name" value="TRNA(ILE)-LYSIDINE SYNTHASE-RELATED"/>
    <property type="match status" value="1"/>
</dbReference>
<keyword evidence="3" id="KW-0819">tRNA processing</keyword>
<dbReference type="CDD" id="cd01992">
    <property type="entry name" value="TilS_N"/>
    <property type="match status" value="1"/>
</dbReference>
<dbReference type="EC" id="6.3.4.19" evidence="1"/>
<sequence>MIKLVKPIAYYGQKFGIAVSGGIDSMVALSFLKKYPQNNFDVFHVNHGSEYDIKAEQFVRDYCSDNKINCHVYCINTKKPKGCSWEEHWRNERYKFLHSHELEIMTAHTLDDNVETWLFYSMHGSPRIIPYRKKNVIRPFMLTTKNEFKKYAKSNGVQWLEDPSNRDTNFNRNQIRHNIIPQALKVNPGLFKVIAKKVREENE</sequence>
<evidence type="ECO:0000256" key="2">
    <source>
        <dbReference type="ARBA" id="ARBA00022598"/>
    </source>
</evidence>
<dbReference type="Pfam" id="PF01171">
    <property type="entry name" value="ATP_bind_3"/>
    <property type="match status" value="1"/>
</dbReference>
<evidence type="ECO:0000256" key="6">
    <source>
        <dbReference type="ARBA" id="ARBA00048539"/>
    </source>
</evidence>
<dbReference type="InterPro" id="IPR012795">
    <property type="entry name" value="tRNA_Ile_lys_synt_N"/>
</dbReference>
<evidence type="ECO:0000256" key="3">
    <source>
        <dbReference type="ARBA" id="ARBA00022694"/>
    </source>
</evidence>
<dbReference type="InterPro" id="IPR011063">
    <property type="entry name" value="TilS/TtcA_N"/>
</dbReference>
<evidence type="ECO:0000256" key="5">
    <source>
        <dbReference type="ARBA" id="ARBA00022840"/>
    </source>
</evidence>
<keyword evidence="5" id="KW-0067">ATP-binding</keyword>
<evidence type="ECO:0000313" key="9">
    <source>
        <dbReference type="Proteomes" id="UP000316733"/>
    </source>
</evidence>
<organism evidence="8 9">
    <name type="scientific">Pseudomonas phage vB_PaeM_PA5oct</name>
    <dbReference type="NCBI Taxonomy" id="2163605"/>
    <lineage>
        <taxon>Viruses</taxon>
        <taxon>Duplodnaviria</taxon>
        <taxon>Heunggongvirae</taxon>
        <taxon>Uroviricota</taxon>
        <taxon>Caudoviricetes</taxon>
        <taxon>Arenbergviridae</taxon>
        <taxon>Wroclawvirus</taxon>
        <taxon>Wroclawvirus PA5oct</taxon>
    </lineage>
</organism>
<evidence type="ECO:0000256" key="4">
    <source>
        <dbReference type="ARBA" id="ARBA00022741"/>
    </source>
</evidence>
<comment type="catalytic activity">
    <reaction evidence="6">
        <text>cytidine(34) in tRNA(Ile2) + L-lysine + ATP = lysidine(34) in tRNA(Ile2) + AMP + diphosphate + H(+)</text>
        <dbReference type="Rhea" id="RHEA:43744"/>
        <dbReference type="Rhea" id="RHEA-COMP:10625"/>
        <dbReference type="Rhea" id="RHEA-COMP:10670"/>
        <dbReference type="ChEBI" id="CHEBI:15378"/>
        <dbReference type="ChEBI" id="CHEBI:30616"/>
        <dbReference type="ChEBI" id="CHEBI:32551"/>
        <dbReference type="ChEBI" id="CHEBI:33019"/>
        <dbReference type="ChEBI" id="CHEBI:82748"/>
        <dbReference type="ChEBI" id="CHEBI:83665"/>
        <dbReference type="ChEBI" id="CHEBI:456215"/>
        <dbReference type="EC" id="6.3.4.19"/>
    </reaction>
</comment>
<dbReference type="Gene3D" id="3.40.50.620">
    <property type="entry name" value="HUPs"/>
    <property type="match status" value="1"/>
</dbReference>
<dbReference type="HAMAP" id="MF_01161">
    <property type="entry name" value="tRNA_Ile_lys_synt"/>
    <property type="match status" value="1"/>
</dbReference>
<reference evidence="9" key="1">
    <citation type="journal article" date="2020" name="bioRxiv">
        <title>Integrative omics analysis of Pseudomonas aeruginosa virus PA5oct highlights the molecular complexity of jumbo phages.</title>
        <authorList>
            <person name="Lood C."/>
            <person name="Danis-Wlodarczyk K."/>
            <person name="Blasdel B.G."/>
            <person name="Jang H.B."/>
            <person name="Vandenheuvel D."/>
            <person name="Briers Y."/>
            <person name="Noben J.-P."/>
            <person name="van Noort V."/>
            <person name="Drulis-Kawa Z."/>
            <person name="Lavigne R."/>
        </authorList>
    </citation>
    <scope>NUCLEOTIDE SEQUENCE [LARGE SCALE GENOMIC DNA]</scope>
</reference>
<dbReference type="NCBIfam" id="TIGR02432">
    <property type="entry name" value="lysidine_TilS_N"/>
    <property type="match status" value="1"/>
</dbReference>
<dbReference type="InterPro" id="IPR012094">
    <property type="entry name" value="tRNA_Ile_lys_synt"/>
</dbReference>
<keyword evidence="9" id="KW-1185">Reference proteome</keyword>
<evidence type="ECO:0000259" key="7">
    <source>
        <dbReference type="Pfam" id="PF01171"/>
    </source>
</evidence>
<keyword evidence="4" id="KW-0547">Nucleotide-binding</keyword>
<dbReference type="PANTHER" id="PTHR43033">
    <property type="entry name" value="TRNA(ILE)-LYSIDINE SYNTHASE-RELATED"/>
    <property type="match status" value="1"/>
</dbReference>
<keyword evidence="2 8" id="KW-0436">Ligase</keyword>
<dbReference type="EMBL" id="MK797984">
    <property type="protein sequence ID" value="QCG76301.1"/>
    <property type="molecule type" value="Genomic_DNA"/>
</dbReference>
<evidence type="ECO:0000256" key="1">
    <source>
        <dbReference type="ARBA" id="ARBA00013267"/>
    </source>
</evidence>
<gene>
    <name evidence="8" type="ORF">EST35_0433</name>
</gene>
<dbReference type="GO" id="GO:0005524">
    <property type="term" value="F:ATP binding"/>
    <property type="evidence" value="ECO:0007669"/>
    <property type="project" value="UniProtKB-KW"/>
</dbReference>
<dbReference type="SUPFAM" id="SSF52402">
    <property type="entry name" value="Adenine nucleotide alpha hydrolases-like"/>
    <property type="match status" value="1"/>
</dbReference>
<name>A0A4Y5JWD4_9CAUD</name>
<dbReference type="InterPro" id="IPR014729">
    <property type="entry name" value="Rossmann-like_a/b/a_fold"/>
</dbReference>
<dbReference type="Proteomes" id="UP000316733">
    <property type="component" value="Segment"/>
</dbReference>
<dbReference type="GO" id="GO:0032267">
    <property type="term" value="F:tRNA(Ile)-lysidine synthase activity"/>
    <property type="evidence" value="ECO:0007669"/>
    <property type="project" value="UniProtKB-EC"/>
</dbReference>